<name>A0A835SBL1_CHLIN</name>
<dbReference type="InterPro" id="IPR011990">
    <property type="entry name" value="TPR-like_helical_dom_sf"/>
</dbReference>
<evidence type="ECO:0000256" key="6">
    <source>
        <dbReference type="ARBA" id="ARBA00023235"/>
    </source>
</evidence>
<keyword evidence="3" id="KW-0677">Repeat</keyword>
<gene>
    <name evidence="11" type="ORF">HXX76_014908</name>
</gene>
<dbReference type="Gene3D" id="3.10.50.40">
    <property type="match status" value="3"/>
</dbReference>
<evidence type="ECO:0000256" key="5">
    <source>
        <dbReference type="ARBA" id="ARBA00023110"/>
    </source>
</evidence>
<feature type="repeat" description="TPR" evidence="8">
    <location>
        <begin position="498"/>
        <end position="531"/>
    </location>
</feature>
<dbReference type="InterPro" id="IPR001179">
    <property type="entry name" value="PPIase_FKBP_dom"/>
</dbReference>
<dbReference type="OrthoDB" id="1902587at2759"/>
<keyword evidence="6 7" id="KW-0413">Isomerase</keyword>
<dbReference type="Pfam" id="PF14559">
    <property type="entry name" value="TPR_19"/>
    <property type="match status" value="1"/>
</dbReference>
<dbReference type="Gene3D" id="1.25.40.10">
    <property type="entry name" value="Tetratricopeptide repeat domain"/>
    <property type="match status" value="1"/>
</dbReference>
<sequence length="612" mass="65736">MADDSEVMASPIPANEDAPAVDHPEVVGEPMQEDDLDFADEVGKEVKLTDDGGCVKKILVAGEGWESPEQGDEVTVHYAGTLEDGTPFDSSRERDQPFVFTLGEGRVIKGWDTGVATMKRGEKALLICAPDYAYGAQGSPPKIPPNATLHFEVELLSWRSKKDILGDGGVIKTVTAPGSGWEQCQDMFEAKVSYSARVAGADKPFASAEDVAFSVAEGLLVPAVRIAVKTMKRGEQVQLKVKPEYGFGAAGSSEYGVPPNADLEIDLTLLGWNNIEFCNSENTIIKKTLVECENEYRTPNEGATVTLRVTGKVLPDGPVFLRHGEGSELVFVTEEEQVPEGLELAVMKMKRGETAVVTVNDPACGFGDKPHKATVDGVEVEVPAGSRLQFDVELVEFVNAKETWEMSDLEKANAAKQRKDKGNAFFKSGKLARAQSCWDRAVAAVSYDKSFPDEAKAIGREVKRSCWLNLAALDLKKQHWKDAAKHCTSVLELEPGSVKALYRRAQAHMGLADFFEAEQDVKRALEAEPGNAEVLALQRRLKAAAREQDKKEARLYSKMFSAPKAAPAAAAAAAPAAPAAPAAVVPDGAAEGEKKEEPAAQAPAAPEVVASA</sequence>
<feature type="domain" description="PPIase FKBP-type" evidence="10">
    <location>
        <begin position="71"/>
        <end position="159"/>
    </location>
</feature>
<comment type="caution">
    <text evidence="11">The sequence shown here is derived from an EMBL/GenBank/DDBJ whole genome shotgun (WGS) entry which is preliminary data.</text>
</comment>
<dbReference type="GO" id="GO:0003755">
    <property type="term" value="F:peptidyl-prolyl cis-trans isomerase activity"/>
    <property type="evidence" value="ECO:0007669"/>
    <property type="project" value="UniProtKB-KW"/>
</dbReference>
<feature type="domain" description="PPIase FKBP-type" evidence="10">
    <location>
        <begin position="187"/>
        <end position="273"/>
    </location>
</feature>
<dbReference type="SUPFAM" id="SSF48452">
    <property type="entry name" value="TPR-like"/>
    <property type="match status" value="1"/>
</dbReference>
<reference evidence="11" key="1">
    <citation type="journal article" date="2020" name="bioRxiv">
        <title>Comparative genomics of Chlamydomonas.</title>
        <authorList>
            <person name="Craig R.J."/>
            <person name="Hasan A.R."/>
            <person name="Ness R.W."/>
            <person name="Keightley P.D."/>
        </authorList>
    </citation>
    <scope>NUCLEOTIDE SEQUENCE</scope>
    <source>
        <strain evidence="11">SAG 7.73</strain>
    </source>
</reference>
<evidence type="ECO:0000256" key="3">
    <source>
        <dbReference type="ARBA" id="ARBA00022737"/>
    </source>
</evidence>
<dbReference type="InterPro" id="IPR046357">
    <property type="entry name" value="PPIase_dom_sf"/>
</dbReference>
<dbReference type="SUPFAM" id="SSF54534">
    <property type="entry name" value="FKBP-like"/>
    <property type="match status" value="3"/>
</dbReference>
<organism evidence="11 12">
    <name type="scientific">Chlamydomonas incerta</name>
    <dbReference type="NCBI Taxonomy" id="51695"/>
    <lineage>
        <taxon>Eukaryota</taxon>
        <taxon>Viridiplantae</taxon>
        <taxon>Chlorophyta</taxon>
        <taxon>core chlorophytes</taxon>
        <taxon>Chlorophyceae</taxon>
        <taxon>CS clade</taxon>
        <taxon>Chlamydomonadales</taxon>
        <taxon>Chlamydomonadaceae</taxon>
        <taxon>Chlamydomonas</taxon>
    </lineage>
</organism>
<keyword evidence="5 7" id="KW-0697">Rotamase</keyword>
<dbReference type="Proteomes" id="UP000650467">
    <property type="component" value="Unassembled WGS sequence"/>
</dbReference>
<evidence type="ECO:0000256" key="8">
    <source>
        <dbReference type="PROSITE-ProRule" id="PRU00339"/>
    </source>
</evidence>
<dbReference type="InterPro" id="IPR050754">
    <property type="entry name" value="FKBP4/5/8-like"/>
</dbReference>
<proteinExistence type="predicted"/>
<evidence type="ECO:0000256" key="4">
    <source>
        <dbReference type="ARBA" id="ARBA00022803"/>
    </source>
</evidence>
<dbReference type="InterPro" id="IPR019734">
    <property type="entry name" value="TPR_rpt"/>
</dbReference>
<dbReference type="FunFam" id="3.10.50.40:FF:000025">
    <property type="entry name" value="Peptidylprolyl isomerase"/>
    <property type="match status" value="1"/>
</dbReference>
<dbReference type="SMART" id="SM00028">
    <property type="entry name" value="TPR"/>
    <property type="match status" value="3"/>
</dbReference>
<keyword evidence="12" id="KW-1185">Reference proteome</keyword>
<feature type="compositionally biased region" description="Low complexity" evidence="9">
    <location>
        <begin position="599"/>
        <end position="612"/>
    </location>
</feature>
<dbReference type="FunFam" id="1.25.40.10:FF:000008">
    <property type="entry name" value="Peptidylprolyl isomerase"/>
    <property type="match status" value="1"/>
</dbReference>
<feature type="domain" description="PPIase FKBP-type" evidence="10">
    <location>
        <begin position="302"/>
        <end position="398"/>
    </location>
</feature>
<dbReference type="EC" id="5.2.1.8" evidence="2 7"/>
<feature type="compositionally biased region" description="Low complexity" evidence="9">
    <location>
        <begin position="570"/>
        <end position="583"/>
    </location>
</feature>
<dbReference type="AlphaFoldDB" id="A0A835SBL1"/>
<comment type="catalytic activity">
    <reaction evidence="1 7">
        <text>[protein]-peptidylproline (omega=180) = [protein]-peptidylproline (omega=0)</text>
        <dbReference type="Rhea" id="RHEA:16237"/>
        <dbReference type="Rhea" id="RHEA-COMP:10747"/>
        <dbReference type="Rhea" id="RHEA-COMP:10748"/>
        <dbReference type="ChEBI" id="CHEBI:83833"/>
        <dbReference type="ChEBI" id="CHEBI:83834"/>
        <dbReference type="EC" id="5.2.1.8"/>
    </reaction>
</comment>
<evidence type="ECO:0000313" key="11">
    <source>
        <dbReference type="EMBL" id="KAG2423969.1"/>
    </source>
</evidence>
<dbReference type="PROSITE" id="PS50005">
    <property type="entry name" value="TPR"/>
    <property type="match status" value="1"/>
</dbReference>
<evidence type="ECO:0000256" key="2">
    <source>
        <dbReference type="ARBA" id="ARBA00013194"/>
    </source>
</evidence>
<feature type="region of interest" description="Disordered" evidence="9">
    <location>
        <begin position="1"/>
        <end position="22"/>
    </location>
</feature>
<dbReference type="PROSITE" id="PS50059">
    <property type="entry name" value="FKBP_PPIASE"/>
    <property type="match status" value="3"/>
</dbReference>
<dbReference type="Pfam" id="PF00254">
    <property type="entry name" value="FKBP_C"/>
    <property type="match status" value="3"/>
</dbReference>
<feature type="region of interest" description="Disordered" evidence="9">
    <location>
        <begin position="570"/>
        <end position="612"/>
    </location>
</feature>
<protein>
    <recommendedName>
        <fullName evidence="2 7">peptidylprolyl isomerase</fullName>
        <ecNumber evidence="2 7">5.2.1.8</ecNumber>
    </recommendedName>
</protein>
<dbReference type="PANTHER" id="PTHR46512">
    <property type="entry name" value="PEPTIDYLPROLYL ISOMERASE"/>
    <property type="match status" value="1"/>
</dbReference>
<evidence type="ECO:0000256" key="1">
    <source>
        <dbReference type="ARBA" id="ARBA00000971"/>
    </source>
</evidence>
<evidence type="ECO:0000259" key="10">
    <source>
        <dbReference type="PROSITE" id="PS50059"/>
    </source>
</evidence>
<keyword evidence="4 8" id="KW-0802">TPR repeat</keyword>
<evidence type="ECO:0000256" key="9">
    <source>
        <dbReference type="SAM" id="MobiDB-lite"/>
    </source>
</evidence>
<evidence type="ECO:0000256" key="7">
    <source>
        <dbReference type="PROSITE-ProRule" id="PRU00277"/>
    </source>
</evidence>
<dbReference type="EMBL" id="JAEHOC010000071">
    <property type="protein sequence ID" value="KAG2423969.1"/>
    <property type="molecule type" value="Genomic_DNA"/>
</dbReference>
<accession>A0A835SBL1</accession>
<dbReference type="PANTHER" id="PTHR46512:SF9">
    <property type="entry name" value="PEPTIDYLPROLYL ISOMERASE"/>
    <property type="match status" value="1"/>
</dbReference>
<evidence type="ECO:0000313" key="12">
    <source>
        <dbReference type="Proteomes" id="UP000650467"/>
    </source>
</evidence>